<sequence>MKSEQHIWWCVQHDPNVWFDAYPWACDSMYFPKAEWLMVNYPRIAARLFWVALQLRELYRLHAEGMRVYYRVAVE</sequence>
<comment type="caution">
    <text evidence="1">The sequence shown here is derived from an EMBL/GenBank/DDBJ whole genome shotgun (WGS) entry which is preliminary data.</text>
</comment>
<dbReference type="EMBL" id="LAZR01000272">
    <property type="protein sequence ID" value="KKN77833.1"/>
    <property type="molecule type" value="Genomic_DNA"/>
</dbReference>
<name>A0A0F9WHH5_9ZZZZ</name>
<protein>
    <submittedName>
        <fullName evidence="1">Uncharacterized protein</fullName>
    </submittedName>
</protein>
<dbReference type="AlphaFoldDB" id="A0A0F9WHH5"/>
<gene>
    <name evidence="1" type="ORF">LCGC14_0355700</name>
</gene>
<accession>A0A0F9WHH5</accession>
<organism evidence="1">
    <name type="scientific">marine sediment metagenome</name>
    <dbReference type="NCBI Taxonomy" id="412755"/>
    <lineage>
        <taxon>unclassified sequences</taxon>
        <taxon>metagenomes</taxon>
        <taxon>ecological metagenomes</taxon>
    </lineage>
</organism>
<reference evidence="1" key="1">
    <citation type="journal article" date="2015" name="Nature">
        <title>Complex archaea that bridge the gap between prokaryotes and eukaryotes.</title>
        <authorList>
            <person name="Spang A."/>
            <person name="Saw J.H."/>
            <person name="Jorgensen S.L."/>
            <person name="Zaremba-Niedzwiedzka K."/>
            <person name="Martijn J."/>
            <person name="Lind A.E."/>
            <person name="van Eijk R."/>
            <person name="Schleper C."/>
            <person name="Guy L."/>
            <person name="Ettema T.J."/>
        </authorList>
    </citation>
    <scope>NUCLEOTIDE SEQUENCE</scope>
</reference>
<proteinExistence type="predicted"/>
<evidence type="ECO:0000313" key="1">
    <source>
        <dbReference type="EMBL" id="KKN77833.1"/>
    </source>
</evidence>